<dbReference type="Proteomes" id="UP000064893">
    <property type="component" value="Chromosome"/>
</dbReference>
<dbReference type="PANTHER" id="PTHR21432:SF20">
    <property type="entry name" value="ACETYL-COA HYDROLASE"/>
    <property type="match status" value="1"/>
</dbReference>
<gene>
    <name evidence="5" type="primary">cat1</name>
    <name evidence="5" type="ORF">L21SP5_00343</name>
</gene>
<organism evidence="5 6">
    <name type="scientific">Salinivirga cyanobacteriivorans</name>
    <dbReference type="NCBI Taxonomy" id="1307839"/>
    <lineage>
        <taxon>Bacteria</taxon>
        <taxon>Pseudomonadati</taxon>
        <taxon>Bacteroidota</taxon>
        <taxon>Bacteroidia</taxon>
        <taxon>Bacteroidales</taxon>
        <taxon>Salinivirgaceae</taxon>
        <taxon>Salinivirga</taxon>
    </lineage>
</organism>
<dbReference type="InterPro" id="IPR037171">
    <property type="entry name" value="NagB/RpiA_transferase-like"/>
</dbReference>
<accession>A0A0S2HVI9</accession>
<reference evidence="5 6" key="1">
    <citation type="submission" date="2015-11" db="EMBL/GenBank/DDBJ databases">
        <title>Description and complete genome sequence of a novel strain predominating in hypersaline microbial mats and representing a new family of the Bacteriodetes phylum.</title>
        <authorList>
            <person name="Spring S."/>
            <person name="Bunk B."/>
            <person name="Sproer C."/>
            <person name="Klenk H.-P."/>
        </authorList>
    </citation>
    <scope>NUCLEOTIDE SEQUENCE [LARGE SCALE GENOMIC DNA]</scope>
    <source>
        <strain evidence="5 6">L21-Spi-D4</strain>
    </source>
</reference>
<name>A0A0S2HVI9_9BACT</name>
<feature type="domain" description="Acetyl-CoA hydrolase/transferase C-terminal" evidence="4">
    <location>
        <begin position="270"/>
        <end position="422"/>
    </location>
</feature>
<evidence type="ECO:0000256" key="1">
    <source>
        <dbReference type="ARBA" id="ARBA00009632"/>
    </source>
</evidence>
<evidence type="ECO:0000259" key="3">
    <source>
        <dbReference type="Pfam" id="PF02550"/>
    </source>
</evidence>
<keyword evidence="2 5" id="KW-0808">Transferase</keyword>
<dbReference type="Pfam" id="PF13336">
    <property type="entry name" value="AcetylCoA_hyd_C"/>
    <property type="match status" value="1"/>
</dbReference>
<dbReference type="PATRIC" id="fig|1307839.3.peg.376"/>
<dbReference type="AlphaFoldDB" id="A0A0S2HVI9"/>
<dbReference type="Gene3D" id="3.40.1080.20">
    <property type="entry name" value="Acetyl-CoA hydrolase/transferase C-terminal domain"/>
    <property type="match status" value="1"/>
</dbReference>
<feature type="domain" description="Acetyl-CoA hydrolase/transferase N-terminal" evidence="3">
    <location>
        <begin position="2"/>
        <end position="178"/>
    </location>
</feature>
<sequence length="444" mass="48281">MQKTYTPVSAQEAVKAVKSGDRIHVHSVACTPTILLEALMERSGELSDVTIQHIHTEGPAPYAEENGKYMGTFELESFFVGGNVRKATQAGYADYIPVFLSETQRLIRDEVLPIDVAMVQISLPDQHGWVSIGTSVDCSKAAIEKAKTVIAVVNKHMPRAWGDAMMPLSDFDIFVEHDSPLIEAHMPELSDQDIAIGKNVANLIEDGATLQMGIGAIPNAVLSQLGNHKNLGVHTEMFSDGLLPLVEQGIVNGANKTLDQGKIVASFLMGSKDLYNFVDDNPGVLMQDVHYTNSVHIIKQNPKVTAINSAIQVDITGQVCADSIGTKFYSGVGGQIDFMRGASFSEGGKPILAIPSVTKKGMSKIAPMLCEGGGVVTTRANMHWLVTEFGAVNLYGKTLQKRARDIISIAHPDHQESLDKAAFDRFGSHYHFIKSKKELEIRKN</sequence>
<dbReference type="InterPro" id="IPR038460">
    <property type="entry name" value="AcetylCoA_hyd_C_sf"/>
</dbReference>
<dbReference type="Gene3D" id="3.30.750.70">
    <property type="entry name" value="4-hydroxybutyrate coenzyme like domains"/>
    <property type="match status" value="1"/>
</dbReference>
<evidence type="ECO:0000259" key="4">
    <source>
        <dbReference type="Pfam" id="PF13336"/>
    </source>
</evidence>
<dbReference type="RefSeq" id="WP_057951612.1">
    <property type="nucleotide sequence ID" value="NZ_CP013118.1"/>
</dbReference>
<dbReference type="InterPro" id="IPR046433">
    <property type="entry name" value="ActCoA_hydro"/>
</dbReference>
<dbReference type="PANTHER" id="PTHR21432">
    <property type="entry name" value="ACETYL-COA HYDROLASE-RELATED"/>
    <property type="match status" value="1"/>
</dbReference>
<evidence type="ECO:0000313" key="6">
    <source>
        <dbReference type="Proteomes" id="UP000064893"/>
    </source>
</evidence>
<keyword evidence="6" id="KW-1185">Reference proteome</keyword>
<evidence type="ECO:0000313" key="5">
    <source>
        <dbReference type="EMBL" id="ALO14022.1"/>
    </source>
</evidence>
<dbReference type="GO" id="GO:0006083">
    <property type="term" value="P:acetate metabolic process"/>
    <property type="evidence" value="ECO:0007669"/>
    <property type="project" value="InterPro"/>
</dbReference>
<dbReference type="Pfam" id="PF02550">
    <property type="entry name" value="AcetylCoA_hydro"/>
    <property type="match status" value="1"/>
</dbReference>
<dbReference type="InterPro" id="IPR026888">
    <property type="entry name" value="AcetylCoA_hyd_C"/>
</dbReference>
<proteinExistence type="inferred from homology"/>
<dbReference type="SUPFAM" id="SSF100950">
    <property type="entry name" value="NagB/RpiA/CoA transferase-like"/>
    <property type="match status" value="2"/>
</dbReference>
<dbReference type="EMBL" id="CP013118">
    <property type="protein sequence ID" value="ALO14022.1"/>
    <property type="molecule type" value="Genomic_DNA"/>
</dbReference>
<dbReference type="Gene3D" id="3.40.1080.10">
    <property type="entry name" value="Glutaconate Coenzyme A-transferase"/>
    <property type="match status" value="1"/>
</dbReference>
<dbReference type="OrthoDB" id="9801795at2"/>
<evidence type="ECO:0000256" key="2">
    <source>
        <dbReference type="ARBA" id="ARBA00022679"/>
    </source>
</evidence>
<dbReference type="InterPro" id="IPR003702">
    <property type="entry name" value="ActCoA_hydro_N"/>
</dbReference>
<protein>
    <submittedName>
        <fullName evidence="5">Succinyl-CoA:coenzyme A transferase</fullName>
        <ecNumber evidence="5">2.8.3.-</ecNumber>
    </submittedName>
</protein>
<comment type="similarity">
    <text evidence="1">Belongs to the acetyl-CoA hydrolase/transferase family.</text>
</comment>
<dbReference type="GO" id="GO:0008775">
    <property type="term" value="F:acetate CoA-transferase activity"/>
    <property type="evidence" value="ECO:0007669"/>
    <property type="project" value="InterPro"/>
</dbReference>
<dbReference type="STRING" id="1307839.L21SP5_00343"/>
<dbReference type="KEGG" id="blq:L21SP5_00343"/>
<dbReference type="EC" id="2.8.3.-" evidence="5"/>